<gene>
    <name evidence="2" type="ORF">ACFQL9_15480</name>
</gene>
<dbReference type="GeneID" id="81124587"/>
<dbReference type="AlphaFoldDB" id="A0ABD5WCN6"/>
<keyword evidence="1" id="KW-1133">Transmembrane helix</keyword>
<dbReference type="Proteomes" id="UP001596461">
    <property type="component" value="Unassembled WGS sequence"/>
</dbReference>
<evidence type="ECO:0000313" key="3">
    <source>
        <dbReference type="Proteomes" id="UP001596461"/>
    </source>
</evidence>
<dbReference type="Pfam" id="PF25259">
    <property type="entry name" value="DUF7860"/>
    <property type="match status" value="1"/>
</dbReference>
<evidence type="ECO:0008006" key="4">
    <source>
        <dbReference type="Google" id="ProtNLM"/>
    </source>
</evidence>
<comment type="caution">
    <text evidence="2">The sequence shown here is derived from an EMBL/GenBank/DDBJ whole genome shotgun (WGS) entry which is preliminary data.</text>
</comment>
<dbReference type="EMBL" id="JBHTAH010000017">
    <property type="protein sequence ID" value="MFC7071047.1"/>
    <property type="molecule type" value="Genomic_DNA"/>
</dbReference>
<proteinExistence type="predicted"/>
<keyword evidence="3" id="KW-1185">Reference proteome</keyword>
<sequence length="76" mass="7942">MAGRYGNLDYPTLTKRAVATCLAVLLLALAVEATVATTALAIPAWEHELLADVELVAVVGVFLSAFVFGVALPLTE</sequence>
<name>A0ABD5WCN6_9EURY</name>
<evidence type="ECO:0000313" key="2">
    <source>
        <dbReference type="EMBL" id="MFC7071047.1"/>
    </source>
</evidence>
<keyword evidence="1" id="KW-0472">Membrane</keyword>
<reference evidence="2 3" key="1">
    <citation type="journal article" date="2019" name="Int. J. Syst. Evol. Microbiol.">
        <title>The Global Catalogue of Microorganisms (GCM) 10K type strain sequencing project: providing services to taxonomists for standard genome sequencing and annotation.</title>
        <authorList>
            <consortium name="The Broad Institute Genomics Platform"/>
            <consortium name="The Broad Institute Genome Sequencing Center for Infectious Disease"/>
            <person name="Wu L."/>
            <person name="Ma J."/>
        </authorList>
    </citation>
    <scope>NUCLEOTIDE SEQUENCE [LARGE SCALE GENOMIC DNA]</scope>
    <source>
        <strain evidence="2 3">DT31</strain>
    </source>
</reference>
<accession>A0ABD5WCN6</accession>
<keyword evidence="1" id="KW-0812">Transmembrane</keyword>
<organism evidence="2 3">
    <name type="scientific">Halobaculum lipolyticum</name>
    <dbReference type="NCBI Taxonomy" id="3032001"/>
    <lineage>
        <taxon>Archaea</taxon>
        <taxon>Methanobacteriati</taxon>
        <taxon>Methanobacteriota</taxon>
        <taxon>Stenosarchaea group</taxon>
        <taxon>Halobacteria</taxon>
        <taxon>Halobacteriales</taxon>
        <taxon>Haloferacaceae</taxon>
        <taxon>Halobaculum</taxon>
    </lineage>
</organism>
<dbReference type="RefSeq" id="WP_284032709.1">
    <property type="nucleotide sequence ID" value="NZ_CP126154.1"/>
</dbReference>
<protein>
    <recommendedName>
        <fullName evidence="4">MFS transporter</fullName>
    </recommendedName>
</protein>
<evidence type="ECO:0000256" key="1">
    <source>
        <dbReference type="SAM" id="Phobius"/>
    </source>
</evidence>
<dbReference type="InterPro" id="IPR057182">
    <property type="entry name" value="DUF7860"/>
</dbReference>
<feature type="transmembrane region" description="Helical" evidence="1">
    <location>
        <begin position="57"/>
        <end position="75"/>
    </location>
</feature>